<keyword evidence="3" id="KW-0813">Transport</keyword>
<dbReference type="Pfam" id="PF00005">
    <property type="entry name" value="ABC_tran"/>
    <property type="match status" value="1"/>
</dbReference>
<evidence type="ECO:0000256" key="5">
    <source>
        <dbReference type="ARBA" id="ARBA00022741"/>
    </source>
</evidence>
<keyword evidence="6" id="KW-0067">ATP-binding</keyword>
<dbReference type="PANTHER" id="PTHR24223">
    <property type="entry name" value="ATP-BINDING CASSETTE SUB-FAMILY C"/>
    <property type="match status" value="1"/>
</dbReference>
<dbReference type="Pfam" id="PF00664">
    <property type="entry name" value="ABC_membrane"/>
    <property type="match status" value="1"/>
</dbReference>
<evidence type="ECO:0000256" key="9">
    <source>
        <dbReference type="SAM" id="Phobius"/>
    </source>
</evidence>
<evidence type="ECO:0008006" key="13">
    <source>
        <dbReference type="Google" id="ProtNLM"/>
    </source>
</evidence>
<dbReference type="GO" id="GO:0016887">
    <property type="term" value="F:ATP hydrolysis activity"/>
    <property type="evidence" value="ECO:0007669"/>
    <property type="project" value="InterPro"/>
</dbReference>
<dbReference type="PROSITE" id="PS50893">
    <property type="entry name" value="ABC_TRANSPORTER_2"/>
    <property type="match status" value="1"/>
</dbReference>
<name>A0A6B2KZ93_9EUKA</name>
<protein>
    <recommendedName>
        <fullName evidence="13">ABC transmembrane type-1 domain-containing protein</fullName>
    </recommendedName>
</protein>
<feature type="transmembrane region" description="Helical" evidence="9">
    <location>
        <begin position="372"/>
        <end position="394"/>
    </location>
</feature>
<evidence type="ECO:0000256" key="2">
    <source>
        <dbReference type="ARBA" id="ARBA00009726"/>
    </source>
</evidence>
<evidence type="ECO:0000256" key="6">
    <source>
        <dbReference type="ARBA" id="ARBA00022840"/>
    </source>
</evidence>
<dbReference type="InterPro" id="IPR011527">
    <property type="entry name" value="ABC1_TM_dom"/>
</dbReference>
<feature type="domain" description="ABC transporter" evidence="10">
    <location>
        <begin position="441"/>
        <end position="664"/>
    </location>
</feature>
<dbReference type="EMBL" id="GIBP01001063">
    <property type="protein sequence ID" value="NDV30032.1"/>
    <property type="molecule type" value="Transcribed_RNA"/>
</dbReference>
<keyword evidence="7 9" id="KW-1133">Transmembrane helix</keyword>
<sequence>MKDLPRPLAKFIFRFAIQKFLVSKAIFFITNEKRYLSVADQIYTINQGQVHISPLQTEKWDLFNLSALDDDKIIENLDSWQKNEVESLKMDYPELSDMFRLKGVKKSEVHPDPPGTTLRHLIRKGGIYPWVSFFFLVLSTGSFIFSAWWLKYWAEHIIDKLALGIFALTLSLNLIFLFIFLFVFMVNITKIAQSAHDESLEKAVRTWMNKIEQFPLEKLLSIFSNDITAMDLKFFGTAMKFGIVSCQLLGIFVAVSVGTPFSLICVPLVVFIFLYIYKNYQIAKDSLETHEAATYQHLLKYIQETLEGRIHVRSLNKGYFYNEFKKVLDSYTLASFMNHYLFCWGAVRMSGLWLVYYMTTLLTVILTKDYEYYLYSTQNMLFSITLVSHGFFVFKSFWSIQGNFNRELKVVSRVTSLEKLPIEDIFQNRVFKHKWPTKGNLEIIKYNWKSTTHMTLLSDINFKAKHNDRVVIIEKQKLVADAFIYALFRMILPESGKIIINKVDVSDVSLTLLRTQISIMPRDCPLFEGTVYSNIDPKETLPKEKITKRFKKFEVEKFMDVREDIEDLVSDKGLNFSYPQRQLIHLVRISLLKPKILLIEFPLLHSRTKEITQIIQKNFSNTTIIVLSENYKSLPLKYNQVLQLNGGFGDLSNNDNVFQELLKVH</sequence>
<evidence type="ECO:0000259" key="11">
    <source>
        <dbReference type="PROSITE" id="PS50929"/>
    </source>
</evidence>
<dbReference type="GO" id="GO:0005524">
    <property type="term" value="F:ATP binding"/>
    <property type="evidence" value="ECO:0007669"/>
    <property type="project" value="UniProtKB-KW"/>
</dbReference>
<evidence type="ECO:0000256" key="3">
    <source>
        <dbReference type="ARBA" id="ARBA00022448"/>
    </source>
</evidence>
<dbReference type="AlphaFoldDB" id="A0A6B2KZ93"/>
<keyword evidence="5" id="KW-0547">Nucleotide-binding</keyword>
<keyword evidence="8 9" id="KW-0472">Membrane</keyword>
<dbReference type="InterPro" id="IPR050173">
    <property type="entry name" value="ABC_transporter_C-like"/>
</dbReference>
<reference evidence="12" key="1">
    <citation type="journal article" date="2020" name="J. Eukaryot. Microbiol.">
        <title>De novo Sequencing, Assembly and Annotation of the Transcriptome for the Free-Living Testate Amoeba Arcella intermedia.</title>
        <authorList>
            <person name="Ribeiro G.M."/>
            <person name="Porfirio-Sousa A.L."/>
            <person name="Maurer-Alcala X.X."/>
            <person name="Katz L.A."/>
            <person name="Lahr D.J.G."/>
        </authorList>
    </citation>
    <scope>NUCLEOTIDE SEQUENCE</scope>
</reference>
<evidence type="ECO:0000256" key="4">
    <source>
        <dbReference type="ARBA" id="ARBA00022692"/>
    </source>
</evidence>
<feature type="transmembrane region" description="Helical" evidence="9">
    <location>
        <begin position="127"/>
        <end position="149"/>
    </location>
</feature>
<dbReference type="SUPFAM" id="SSF52540">
    <property type="entry name" value="P-loop containing nucleoside triphosphate hydrolases"/>
    <property type="match status" value="1"/>
</dbReference>
<dbReference type="PANTHER" id="PTHR24223:SF456">
    <property type="entry name" value="MULTIDRUG RESISTANCE-ASSOCIATED PROTEIN LETHAL(2)03659"/>
    <property type="match status" value="1"/>
</dbReference>
<keyword evidence="4 9" id="KW-0812">Transmembrane</keyword>
<evidence type="ECO:0000256" key="8">
    <source>
        <dbReference type="ARBA" id="ARBA00023136"/>
    </source>
</evidence>
<accession>A0A6B2KZ93</accession>
<feature type="transmembrane region" description="Helical" evidence="9">
    <location>
        <begin position="161"/>
        <end position="186"/>
    </location>
</feature>
<dbReference type="Gene3D" id="3.40.50.300">
    <property type="entry name" value="P-loop containing nucleotide triphosphate hydrolases"/>
    <property type="match status" value="1"/>
</dbReference>
<evidence type="ECO:0000256" key="1">
    <source>
        <dbReference type="ARBA" id="ARBA00004141"/>
    </source>
</evidence>
<dbReference type="InterPro" id="IPR027417">
    <property type="entry name" value="P-loop_NTPase"/>
</dbReference>
<dbReference type="GO" id="GO:0140359">
    <property type="term" value="F:ABC-type transporter activity"/>
    <property type="evidence" value="ECO:0007669"/>
    <property type="project" value="InterPro"/>
</dbReference>
<feature type="transmembrane region" description="Helical" evidence="9">
    <location>
        <begin position="341"/>
        <end position="366"/>
    </location>
</feature>
<comment type="similarity">
    <text evidence="2">Belongs to the ABC transporter superfamily. ABCC family. Conjugate transporter (TC 3.A.1.208) subfamily.</text>
</comment>
<evidence type="ECO:0000259" key="10">
    <source>
        <dbReference type="PROSITE" id="PS50893"/>
    </source>
</evidence>
<dbReference type="InterPro" id="IPR003439">
    <property type="entry name" value="ABC_transporter-like_ATP-bd"/>
</dbReference>
<organism evidence="12">
    <name type="scientific">Arcella intermedia</name>
    <dbReference type="NCBI Taxonomy" id="1963864"/>
    <lineage>
        <taxon>Eukaryota</taxon>
        <taxon>Amoebozoa</taxon>
        <taxon>Tubulinea</taxon>
        <taxon>Elardia</taxon>
        <taxon>Arcellinida</taxon>
        <taxon>Sphaerothecina</taxon>
        <taxon>Arcellidae</taxon>
        <taxon>Arcella</taxon>
    </lineage>
</organism>
<dbReference type="Gene3D" id="1.20.1560.10">
    <property type="entry name" value="ABC transporter type 1, transmembrane domain"/>
    <property type="match status" value="1"/>
</dbReference>
<evidence type="ECO:0000313" key="12">
    <source>
        <dbReference type="EMBL" id="NDV30032.1"/>
    </source>
</evidence>
<evidence type="ECO:0000256" key="7">
    <source>
        <dbReference type="ARBA" id="ARBA00022989"/>
    </source>
</evidence>
<comment type="subcellular location">
    <subcellularLocation>
        <location evidence="1">Membrane</location>
        <topology evidence="1">Multi-pass membrane protein</topology>
    </subcellularLocation>
</comment>
<dbReference type="GO" id="GO:0016020">
    <property type="term" value="C:membrane"/>
    <property type="evidence" value="ECO:0007669"/>
    <property type="project" value="UniProtKB-SubCell"/>
</dbReference>
<feature type="transmembrane region" description="Helical" evidence="9">
    <location>
        <begin position="261"/>
        <end position="277"/>
    </location>
</feature>
<proteinExistence type="inferred from homology"/>
<dbReference type="PROSITE" id="PS50929">
    <property type="entry name" value="ABC_TM1F"/>
    <property type="match status" value="1"/>
</dbReference>
<dbReference type="SUPFAM" id="SSF90123">
    <property type="entry name" value="ABC transporter transmembrane region"/>
    <property type="match status" value="1"/>
</dbReference>
<dbReference type="InterPro" id="IPR036640">
    <property type="entry name" value="ABC1_TM_sf"/>
</dbReference>
<feature type="domain" description="ABC transmembrane type-1" evidence="11">
    <location>
        <begin position="130"/>
        <end position="406"/>
    </location>
</feature>